<evidence type="ECO:0000313" key="2">
    <source>
        <dbReference type="Proteomes" id="UP000639973"/>
    </source>
</evidence>
<organism evidence="1 2">
    <name type="scientific">Deinococcus aerolatus</name>
    <dbReference type="NCBI Taxonomy" id="522487"/>
    <lineage>
        <taxon>Bacteria</taxon>
        <taxon>Thermotogati</taxon>
        <taxon>Deinococcota</taxon>
        <taxon>Deinococci</taxon>
        <taxon>Deinococcales</taxon>
        <taxon>Deinococcaceae</taxon>
        <taxon>Deinococcus</taxon>
    </lineage>
</organism>
<dbReference type="EMBL" id="BMOL01000014">
    <property type="protein sequence ID" value="GGL88071.1"/>
    <property type="molecule type" value="Genomic_DNA"/>
</dbReference>
<protein>
    <submittedName>
        <fullName evidence="1">Uncharacterized protein</fullName>
    </submittedName>
</protein>
<evidence type="ECO:0000313" key="1">
    <source>
        <dbReference type="EMBL" id="GGL88071.1"/>
    </source>
</evidence>
<proteinExistence type="predicted"/>
<name>A0ABQ2GE15_9DEIO</name>
<sequence length="67" mass="7475">MPPALPGAPVTNMIGPDTQRWLVVRVWLEPDGAQGKWRASVRRDDQHRYFTSPEALIAYLAAAIQST</sequence>
<keyword evidence="2" id="KW-1185">Reference proteome</keyword>
<gene>
    <name evidence="1" type="ORF">GCM10010840_27660</name>
</gene>
<accession>A0ABQ2GE15</accession>
<comment type="caution">
    <text evidence="1">The sequence shown here is derived from an EMBL/GenBank/DDBJ whole genome shotgun (WGS) entry which is preliminary data.</text>
</comment>
<dbReference type="Proteomes" id="UP000639973">
    <property type="component" value="Unassembled WGS sequence"/>
</dbReference>
<reference evidence="2" key="1">
    <citation type="journal article" date="2019" name="Int. J. Syst. Evol. Microbiol.">
        <title>The Global Catalogue of Microorganisms (GCM) 10K type strain sequencing project: providing services to taxonomists for standard genome sequencing and annotation.</title>
        <authorList>
            <consortium name="The Broad Institute Genomics Platform"/>
            <consortium name="The Broad Institute Genome Sequencing Center for Infectious Disease"/>
            <person name="Wu L."/>
            <person name="Ma J."/>
        </authorList>
    </citation>
    <scope>NUCLEOTIDE SEQUENCE [LARGE SCALE GENOMIC DNA]</scope>
    <source>
        <strain evidence="2">JCM 15442</strain>
    </source>
</reference>